<sequence length="223" mass="25622">MEGKCEKRNALLVTARSHGQDGRGHGSSFVLDCFDVDLSISVTNEGHRIFIDQCFLPLWMVKMDRLYIYCRFYLCMPAEPGLQYISAKILRLVYRVALNYLRTNAPSARSGVCVIFPLIIYWMLSALRNWDFALHRRAAVRDCEVAIESEASLLEPTSRQDAAGHLQNSQLAGIYYLDDVFCKALESAFTRLILISQLHLPPDTCEQANARRWSEEAWRQRLR</sequence>
<dbReference type="Proteomes" id="UP000019149">
    <property type="component" value="Unassembled WGS sequence"/>
</dbReference>
<keyword evidence="1" id="KW-0812">Transmembrane</keyword>
<evidence type="ECO:0000313" key="2">
    <source>
        <dbReference type="EMBL" id="EUB64739.1"/>
    </source>
</evidence>
<dbReference type="CTD" id="36335723"/>
<keyword evidence="1" id="KW-1133">Transmembrane helix</keyword>
<feature type="transmembrane region" description="Helical" evidence="1">
    <location>
        <begin position="107"/>
        <end position="127"/>
    </location>
</feature>
<gene>
    <name evidence="2" type="ORF">EGR_00008</name>
</gene>
<dbReference type="EMBL" id="APAU02000001">
    <property type="protein sequence ID" value="EUB64739.1"/>
    <property type="molecule type" value="Genomic_DNA"/>
</dbReference>
<dbReference type="RefSeq" id="XP_024355935.1">
    <property type="nucleotide sequence ID" value="XM_024489257.1"/>
</dbReference>
<evidence type="ECO:0000313" key="3">
    <source>
        <dbReference type="Proteomes" id="UP000019149"/>
    </source>
</evidence>
<dbReference type="KEGG" id="egl:EGR_00008"/>
<name>W6VCU2_ECHGR</name>
<accession>W6VCU2</accession>
<evidence type="ECO:0000256" key="1">
    <source>
        <dbReference type="SAM" id="Phobius"/>
    </source>
</evidence>
<organism evidence="2 3">
    <name type="scientific">Echinococcus granulosus</name>
    <name type="common">Hydatid tapeworm</name>
    <dbReference type="NCBI Taxonomy" id="6210"/>
    <lineage>
        <taxon>Eukaryota</taxon>
        <taxon>Metazoa</taxon>
        <taxon>Spiralia</taxon>
        <taxon>Lophotrochozoa</taxon>
        <taxon>Platyhelminthes</taxon>
        <taxon>Cestoda</taxon>
        <taxon>Eucestoda</taxon>
        <taxon>Cyclophyllidea</taxon>
        <taxon>Taeniidae</taxon>
        <taxon>Echinococcus</taxon>
        <taxon>Echinococcus granulosus group</taxon>
    </lineage>
</organism>
<reference evidence="2 3" key="1">
    <citation type="journal article" date="2013" name="Nat. Genet.">
        <title>The genome of the hydatid tapeworm Echinococcus granulosus.</title>
        <authorList>
            <person name="Zheng H."/>
            <person name="Zhang W."/>
            <person name="Zhang L."/>
            <person name="Zhang Z."/>
            <person name="Li J."/>
            <person name="Lu G."/>
            <person name="Zhu Y."/>
            <person name="Wang Y."/>
            <person name="Huang Y."/>
            <person name="Liu J."/>
            <person name="Kang H."/>
            <person name="Chen J."/>
            <person name="Wang L."/>
            <person name="Chen A."/>
            <person name="Yu S."/>
            <person name="Gao Z."/>
            <person name="Jin L."/>
            <person name="Gu W."/>
            <person name="Wang Z."/>
            <person name="Zhao L."/>
            <person name="Shi B."/>
            <person name="Wen H."/>
            <person name="Lin R."/>
            <person name="Jones M.K."/>
            <person name="Brejova B."/>
            <person name="Vinar T."/>
            <person name="Zhao G."/>
            <person name="McManus D.P."/>
            <person name="Chen Z."/>
            <person name="Zhou Y."/>
            <person name="Wang S."/>
        </authorList>
    </citation>
    <scope>NUCLEOTIDE SEQUENCE [LARGE SCALE GENOMIC DNA]</scope>
</reference>
<keyword evidence="1" id="KW-0472">Membrane</keyword>
<dbReference type="AlphaFoldDB" id="W6VCU2"/>
<dbReference type="GeneID" id="36335723"/>
<protein>
    <submittedName>
        <fullName evidence="2">Uncharacterized protein</fullName>
    </submittedName>
</protein>
<proteinExistence type="predicted"/>
<keyword evidence="3" id="KW-1185">Reference proteome</keyword>
<comment type="caution">
    <text evidence="2">The sequence shown here is derived from an EMBL/GenBank/DDBJ whole genome shotgun (WGS) entry which is preliminary data.</text>
</comment>